<evidence type="ECO:0000259" key="7">
    <source>
        <dbReference type="PROSITE" id="PS51755"/>
    </source>
</evidence>
<keyword evidence="1" id="KW-0805">Transcription regulation</keyword>
<dbReference type="Pfam" id="PF00486">
    <property type="entry name" value="Trans_reg_C"/>
    <property type="match status" value="1"/>
</dbReference>
<feature type="domain" description="OmpR/PhoB-type" evidence="7">
    <location>
        <begin position="127"/>
        <end position="223"/>
    </location>
</feature>
<dbReference type="PROSITE" id="PS50110">
    <property type="entry name" value="RESPONSE_REGULATORY"/>
    <property type="match status" value="1"/>
</dbReference>
<dbReference type="SMART" id="SM00448">
    <property type="entry name" value="REC"/>
    <property type="match status" value="1"/>
</dbReference>
<feature type="modified residue" description="4-aspartylphosphate" evidence="4">
    <location>
        <position position="52"/>
    </location>
</feature>
<evidence type="ECO:0000256" key="1">
    <source>
        <dbReference type="ARBA" id="ARBA00023015"/>
    </source>
</evidence>
<reference evidence="8 9" key="1">
    <citation type="submission" date="2021-06" db="EMBL/GenBank/DDBJ databases">
        <authorList>
            <person name="Sun Q."/>
            <person name="Li D."/>
        </authorList>
    </citation>
    <scope>NUCLEOTIDE SEQUENCE [LARGE SCALE GENOMIC DNA]</scope>
    <source>
        <strain evidence="8 9">MSJ-4</strain>
    </source>
</reference>
<evidence type="ECO:0000256" key="4">
    <source>
        <dbReference type="PROSITE-ProRule" id="PRU00169"/>
    </source>
</evidence>
<evidence type="ECO:0000313" key="8">
    <source>
        <dbReference type="EMBL" id="MBU5591622.1"/>
    </source>
</evidence>
<dbReference type="EMBL" id="JAHLQL010000001">
    <property type="protein sequence ID" value="MBU5591622.1"/>
    <property type="molecule type" value="Genomic_DNA"/>
</dbReference>
<dbReference type="InterPro" id="IPR001867">
    <property type="entry name" value="OmpR/PhoB-type_DNA-bd"/>
</dbReference>
<comment type="caution">
    <text evidence="8">The sequence shown here is derived from an EMBL/GenBank/DDBJ whole genome shotgun (WGS) entry which is preliminary data.</text>
</comment>
<accession>A0ABS6F255</accession>
<evidence type="ECO:0000256" key="5">
    <source>
        <dbReference type="PROSITE-ProRule" id="PRU01091"/>
    </source>
</evidence>
<dbReference type="Proteomes" id="UP000736583">
    <property type="component" value="Unassembled WGS sequence"/>
</dbReference>
<dbReference type="InterPro" id="IPR001789">
    <property type="entry name" value="Sig_transdc_resp-reg_receiver"/>
</dbReference>
<dbReference type="Pfam" id="PF00072">
    <property type="entry name" value="Response_reg"/>
    <property type="match status" value="1"/>
</dbReference>
<dbReference type="SMART" id="SM00862">
    <property type="entry name" value="Trans_reg_C"/>
    <property type="match status" value="1"/>
</dbReference>
<keyword evidence="2 5" id="KW-0238">DNA-binding</keyword>
<organism evidence="8 9">
    <name type="scientific">Clostridium simiarum</name>
    <dbReference type="NCBI Taxonomy" id="2841506"/>
    <lineage>
        <taxon>Bacteria</taxon>
        <taxon>Bacillati</taxon>
        <taxon>Bacillota</taxon>
        <taxon>Clostridia</taxon>
        <taxon>Eubacteriales</taxon>
        <taxon>Clostridiaceae</taxon>
        <taxon>Clostridium</taxon>
    </lineage>
</organism>
<keyword evidence="4" id="KW-0597">Phosphoprotein</keyword>
<dbReference type="PROSITE" id="PS51755">
    <property type="entry name" value="OMPR_PHOB"/>
    <property type="match status" value="1"/>
</dbReference>
<evidence type="ECO:0000256" key="2">
    <source>
        <dbReference type="ARBA" id="ARBA00023125"/>
    </source>
</evidence>
<sequence>MFKIIVVEDDLNIRTELNILLQNALYDVVVIENFENVEKQIIDNNGDIVLLDVNLPGKSGLEICRNIRNNSDIPIIFVTSNNTSMDELNCITMGGDDYVSKPYNVPVLLARIASILKRTKKGKDNNDTRLIYKEIVLDILAGTIKYKNEEVEMSKNELKILFYLFKHNGEIVKRADLIEYLWDNQIFIDDNTLSVNMTRIRGKLEKVGVKNFIETKRGLGYKI</sequence>
<keyword evidence="9" id="KW-1185">Reference proteome</keyword>
<dbReference type="InterPro" id="IPR039420">
    <property type="entry name" value="WalR-like"/>
</dbReference>
<evidence type="ECO:0000259" key="6">
    <source>
        <dbReference type="PROSITE" id="PS50110"/>
    </source>
</evidence>
<feature type="DNA-binding region" description="OmpR/PhoB-type" evidence="5">
    <location>
        <begin position="127"/>
        <end position="223"/>
    </location>
</feature>
<dbReference type="RefSeq" id="WP_216456563.1">
    <property type="nucleotide sequence ID" value="NZ_JAHLQL010000001.1"/>
</dbReference>
<dbReference type="PANTHER" id="PTHR48111:SF43">
    <property type="entry name" value="STAGE 0 SPORULATION PROTEIN A HOMOLOG"/>
    <property type="match status" value="1"/>
</dbReference>
<dbReference type="PANTHER" id="PTHR48111">
    <property type="entry name" value="REGULATOR OF RPOS"/>
    <property type="match status" value="1"/>
</dbReference>
<evidence type="ECO:0000313" key="9">
    <source>
        <dbReference type="Proteomes" id="UP000736583"/>
    </source>
</evidence>
<dbReference type="CDD" id="cd00383">
    <property type="entry name" value="trans_reg_C"/>
    <property type="match status" value="1"/>
</dbReference>
<name>A0ABS6F255_9CLOT</name>
<evidence type="ECO:0000256" key="3">
    <source>
        <dbReference type="ARBA" id="ARBA00023163"/>
    </source>
</evidence>
<feature type="domain" description="Response regulatory" evidence="6">
    <location>
        <begin position="3"/>
        <end position="116"/>
    </location>
</feature>
<keyword evidence="3" id="KW-0804">Transcription</keyword>
<protein>
    <submittedName>
        <fullName evidence="8">Response regulator transcription factor</fullName>
    </submittedName>
</protein>
<gene>
    <name evidence="8" type="ORF">KQI89_07575</name>
</gene>
<proteinExistence type="predicted"/>